<keyword evidence="2" id="KW-0732">Signal</keyword>
<accession>A0A1Z5KE65</accession>
<dbReference type="InterPro" id="IPR017853">
    <property type="entry name" value="GH"/>
</dbReference>
<dbReference type="Pfam" id="PF00150">
    <property type="entry name" value="Cellulase"/>
    <property type="match status" value="1"/>
</dbReference>
<keyword evidence="4" id="KW-0326">Glycosidase</keyword>
<keyword evidence="3" id="KW-0378">Hydrolase</keyword>
<dbReference type="PANTHER" id="PTHR31297">
    <property type="entry name" value="GLUCAN ENDO-1,6-BETA-GLUCOSIDASE B"/>
    <property type="match status" value="1"/>
</dbReference>
<gene>
    <name evidence="6" type="ORF">FisN_4Hu068</name>
</gene>
<dbReference type="InterPro" id="IPR050386">
    <property type="entry name" value="Glycosyl_hydrolase_5"/>
</dbReference>
<evidence type="ECO:0000313" key="6">
    <source>
        <dbReference type="EMBL" id="GAX24549.1"/>
    </source>
</evidence>
<dbReference type="GO" id="GO:0005576">
    <property type="term" value="C:extracellular region"/>
    <property type="evidence" value="ECO:0007669"/>
    <property type="project" value="TreeGrafter"/>
</dbReference>
<dbReference type="OrthoDB" id="1887033at2759"/>
<evidence type="ECO:0000256" key="1">
    <source>
        <dbReference type="ARBA" id="ARBA00005641"/>
    </source>
</evidence>
<dbReference type="SUPFAM" id="SSF51445">
    <property type="entry name" value="(Trans)glycosidases"/>
    <property type="match status" value="1"/>
</dbReference>
<proteinExistence type="inferred from homology"/>
<dbReference type="GO" id="GO:0009986">
    <property type="term" value="C:cell surface"/>
    <property type="evidence" value="ECO:0007669"/>
    <property type="project" value="TreeGrafter"/>
</dbReference>
<organism evidence="6 7">
    <name type="scientific">Fistulifera solaris</name>
    <name type="common">Oleaginous diatom</name>
    <dbReference type="NCBI Taxonomy" id="1519565"/>
    <lineage>
        <taxon>Eukaryota</taxon>
        <taxon>Sar</taxon>
        <taxon>Stramenopiles</taxon>
        <taxon>Ochrophyta</taxon>
        <taxon>Bacillariophyta</taxon>
        <taxon>Bacillariophyceae</taxon>
        <taxon>Bacillariophycidae</taxon>
        <taxon>Naviculales</taxon>
        <taxon>Naviculaceae</taxon>
        <taxon>Fistulifera</taxon>
    </lineage>
</organism>
<evidence type="ECO:0000313" key="7">
    <source>
        <dbReference type="Proteomes" id="UP000198406"/>
    </source>
</evidence>
<keyword evidence="7" id="KW-1185">Reference proteome</keyword>
<dbReference type="PANTHER" id="PTHR31297:SF13">
    <property type="entry name" value="PUTATIVE-RELATED"/>
    <property type="match status" value="1"/>
</dbReference>
<dbReference type="Proteomes" id="UP000198406">
    <property type="component" value="Unassembled WGS sequence"/>
</dbReference>
<dbReference type="PROSITE" id="PS51175">
    <property type="entry name" value="CBM6"/>
    <property type="match status" value="1"/>
</dbReference>
<dbReference type="InParanoid" id="A0A1Z5KE65"/>
<dbReference type="Gene3D" id="2.60.120.260">
    <property type="entry name" value="Galactose-binding domain-like"/>
    <property type="match status" value="2"/>
</dbReference>
<dbReference type="EMBL" id="BDSP01000211">
    <property type="protein sequence ID" value="GAX24549.1"/>
    <property type="molecule type" value="Genomic_DNA"/>
</dbReference>
<evidence type="ECO:0000259" key="5">
    <source>
        <dbReference type="PROSITE" id="PS51175"/>
    </source>
</evidence>
<dbReference type="SMART" id="SM00606">
    <property type="entry name" value="CBD_IV"/>
    <property type="match status" value="2"/>
</dbReference>
<dbReference type="Gene3D" id="3.20.20.80">
    <property type="entry name" value="Glycosidases"/>
    <property type="match status" value="1"/>
</dbReference>
<feature type="domain" description="CBM6" evidence="5">
    <location>
        <begin position="592"/>
        <end position="714"/>
    </location>
</feature>
<dbReference type="AlphaFoldDB" id="A0A1Z5KE65"/>
<comment type="caution">
    <text evidence="6">The sequence shown here is derived from an EMBL/GenBank/DDBJ whole genome shotgun (WGS) entry which is preliminary data.</text>
</comment>
<dbReference type="InterPro" id="IPR001547">
    <property type="entry name" value="Glyco_hydro_5"/>
</dbReference>
<dbReference type="InterPro" id="IPR008979">
    <property type="entry name" value="Galactose-bd-like_sf"/>
</dbReference>
<comment type="similarity">
    <text evidence="1">Belongs to the glycosyl hydrolase 5 (cellulase A) family.</text>
</comment>
<dbReference type="InterPro" id="IPR005084">
    <property type="entry name" value="CBM6"/>
</dbReference>
<evidence type="ECO:0000256" key="2">
    <source>
        <dbReference type="ARBA" id="ARBA00022729"/>
    </source>
</evidence>
<dbReference type="SUPFAM" id="SSF49785">
    <property type="entry name" value="Galactose-binding domain-like"/>
    <property type="match status" value="2"/>
</dbReference>
<dbReference type="Pfam" id="PF03422">
    <property type="entry name" value="CBM_6"/>
    <property type="match status" value="2"/>
</dbReference>
<name>A0A1Z5KE65_FISSO</name>
<protein>
    <recommendedName>
        <fullName evidence="5">CBM6 domain-containing protein</fullName>
    </recommendedName>
</protein>
<dbReference type="CDD" id="cd04080">
    <property type="entry name" value="CBM6_cellulase-like"/>
    <property type="match status" value="1"/>
</dbReference>
<dbReference type="GO" id="GO:0008422">
    <property type="term" value="F:beta-glucosidase activity"/>
    <property type="evidence" value="ECO:0007669"/>
    <property type="project" value="TreeGrafter"/>
</dbReference>
<dbReference type="GO" id="GO:0030246">
    <property type="term" value="F:carbohydrate binding"/>
    <property type="evidence" value="ECO:0007669"/>
    <property type="project" value="InterPro"/>
</dbReference>
<dbReference type="InterPro" id="IPR006584">
    <property type="entry name" value="Cellulose-bd_IV"/>
</dbReference>
<dbReference type="GO" id="GO:0009251">
    <property type="term" value="P:glucan catabolic process"/>
    <property type="evidence" value="ECO:0007669"/>
    <property type="project" value="TreeGrafter"/>
</dbReference>
<evidence type="ECO:0000256" key="4">
    <source>
        <dbReference type="ARBA" id="ARBA00023295"/>
    </source>
</evidence>
<evidence type="ECO:0000256" key="3">
    <source>
        <dbReference type="ARBA" id="ARBA00022801"/>
    </source>
</evidence>
<sequence length="740" mass="83885">MILRSPALLPWIYPIVAGRRRLFDERFAFCGTRTPLTENECGSYDDLEEASSFLFIPASSYCELDGAEQQSTTVGENRVASLSKGDWVAYDVNLLNSTYYRVQFQISSADGEGAFRFENAFTKEIYASIETVPHTGDADVYDSISRDVRLPEGSSTLLLRSIEPGWNLQSLNIEEIGEISETIEEATGFVRAHGREILDAKGNILHFKGMGLGGWMVHEPYMMLADELVKTPTEFLNLLRDRIGYTDTASFRKQWLENYVTLKDVQKLKSLGFNLFQAPLHYDLFTLPIEKEPERGHDTWLLTGFDLLDQLVDWCTQEEIYLAIVLQVAPGGQGRASSAYDYDITKPSLWEDDENIRKTIALWREIARRYRDNEWVAGYDLLGAVDWIFQSNNTNDCKEVDNTPLKTFYERAIEEIRQVDPNHMFILNGNCGGTHHKGIFPISRNNTALGFHHYWTENNLESLQAYLEFRATNHVPILMMQAGENHNKWYQEAVDLFERNQIGWSFFPWKKIDAPSSPFTILGTNLYYALLDKWQNEKLDILNANQIMFDVADNAKLEKCTLNEAVTVAIMGVNTECDQAAPSYTITPDKLERIEAESFCRLQNAVIENTADELDTGGFNLGWLNKGVAASYKLNVTVAGDYEITYRVASIDGDGSFRIEKDGSIIGEIQSIPATKEWQKWTDVSHVVNLSSGVQVLNIVSSQQGWNLNWFEIALLESLTGGQLEDPIVFEAERNAKEGS</sequence>
<reference evidence="6 7" key="1">
    <citation type="journal article" date="2015" name="Plant Cell">
        <title>Oil accumulation by the oleaginous diatom Fistulifera solaris as revealed by the genome and transcriptome.</title>
        <authorList>
            <person name="Tanaka T."/>
            <person name="Maeda Y."/>
            <person name="Veluchamy A."/>
            <person name="Tanaka M."/>
            <person name="Abida H."/>
            <person name="Marechal E."/>
            <person name="Bowler C."/>
            <person name="Muto M."/>
            <person name="Sunaga Y."/>
            <person name="Tanaka M."/>
            <person name="Yoshino T."/>
            <person name="Taniguchi T."/>
            <person name="Fukuda Y."/>
            <person name="Nemoto M."/>
            <person name="Matsumoto M."/>
            <person name="Wong P.S."/>
            <person name="Aburatani S."/>
            <person name="Fujibuchi W."/>
        </authorList>
    </citation>
    <scope>NUCLEOTIDE SEQUENCE [LARGE SCALE GENOMIC DNA]</scope>
    <source>
        <strain evidence="6 7">JPCC DA0580</strain>
    </source>
</reference>